<dbReference type="OrthoDB" id="207175at2759"/>
<sequence>MKNVTKQKYAAHLLRKTNGFSRGASMYRRITSRRHQHGRWLARIGSVARNKDLYLRTLNLSCSSQAYPLSISLCGASPITACFMPVEP</sequence>
<proteinExistence type="predicted"/>
<dbReference type="EMBL" id="SMOL01000753">
    <property type="protein sequence ID" value="KAB2599370.1"/>
    <property type="molecule type" value="Genomic_DNA"/>
</dbReference>
<evidence type="ECO:0000313" key="1">
    <source>
        <dbReference type="EMBL" id="KAB2599370.1"/>
    </source>
</evidence>
<dbReference type="PANTHER" id="PTHR32467:SF157">
    <property type="entry name" value="AP2-LIKE ETHYLENE-RESPONSIVE TRANSCRIPTION FACTOR CRL5"/>
    <property type="match status" value="1"/>
</dbReference>
<reference evidence="1 2" key="1">
    <citation type="submission" date="2019-09" db="EMBL/GenBank/DDBJ databases">
        <authorList>
            <person name="Ou C."/>
        </authorList>
    </citation>
    <scope>NUCLEOTIDE SEQUENCE [LARGE SCALE GENOMIC DNA]</scope>
    <source>
        <strain evidence="1">S2</strain>
        <tissue evidence="1">Leaf</tissue>
    </source>
</reference>
<dbReference type="AlphaFoldDB" id="A0A5N5FDX8"/>
<organism evidence="1 2">
    <name type="scientific">Pyrus ussuriensis x Pyrus communis</name>
    <dbReference type="NCBI Taxonomy" id="2448454"/>
    <lineage>
        <taxon>Eukaryota</taxon>
        <taxon>Viridiplantae</taxon>
        <taxon>Streptophyta</taxon>
        <taxon>Embryophyta</taxon>
        <taxon>Tracheophyta</taxon>
        <taxon>Spermatophyta</taxon>
        <taxon>Magnoliopsida</taxon>
        <taxon>eudicotyledons</taxon>
        <taxon>Gunneridae</taxon>
        <taxon>Pentapetalae</taxon>
        <taxon>rosids</taxon>
        <taxon>fabids</taxon>
        <taxon>Rosales</taxon>
        <taxon>Rosaceae</taxon>
        <taxon>Amygdaloideae</taxon>
        <taxon>Maleae</taxon>
        <taxon>Pyrus</taxon>
    </lineage>
</organism>
<dbReference type="Proteomes" id="UP000327157">
    <property type="component" value="Chromosome 13"/>
</dbReference>
<comment type="caution">
    <text evidence="1">The sequence shown here is derived from an EMBL/GenBank/DDBJ whole genome shotgun (WGS) entry which is preliminary data.</text>
</comment>
<dbReference type="PANTHER" id="PTHR32467">
    <property type="entry name" value="AP2-LIKE ETHYLENE-RESPONSIVE TRANSCRIPTION FACTOR"/>
    <property type="match status" value="1"/>
</dbReference>
<keyword evidence="2" id="KW-1185">Reference proteome</keyword>
<reference evidence="2" key="2">
    <citation type="submission" date="2019-10" db="EMBL/GenBank/DDBJ databases">
        <title>A de novo genome assembly of a pear dwarfing rootstock.</title>
        <authorList>
            <person name="Wang F."/>
            <person name="Wang J."/>
            <person name="Li S."/>
            <person name="Zhang Y."/>
            <person name="Fang M."/>
            <person name="Ma L."/>
            <person name="Zhao Y."/>
            <person name="Jiang S."/>
        </authorList>
    </citation>
    <scope>NUCLEOTIDE SEQUENCE [LARGE SCALE GENOMIC DNA]</scope>
</reference>
<protein>
    <submittedName>
        <fullName evidence="1">AP2-like ethylene-responsive transcription factor ANT-like</fullName>
    </submittedName>
</protein>
<name>A0A5N5FDX8_9ROSA</name>
<gene>
    <name evidence="1" type="ORF">D8674_009641</name>
</gene>
<evidence type="ECO:0000313" key="2">
    <source>
        <dbReference type="Proteomes" id="UP000327157"/>
    </source>
</evidence>
<reference evidence="1 2" key="3">
    <citation type="submission" date="2019-11" db="EMBL/GenBank/DDBJ databases">
        <title>A de novo genome assembly of a pear dwarfing rootstock.</title>
        <authorList>
            <person name="Wang F."/>
            <person name="Wang J."/>
            <person name="Li S."/>
            <person name="Zhang Y."/>
            <person name="Fang M."/>
            <person name="Ma L."/>
            <person name="Zhao Y."/>
            <person name="Jiang S."/>
        </authorList>
    </citation>
    <scope>NUCLEOTIDE SEQUENCE [LARGE SCALE GENOMIC DNA]</scope>
    <source>
        <strain evidence="1">S2</strain>
        <tissue evidence="1">Leaf</tissue>
    </source>
</reference>
<accession>A0A5N5FDX8</accession>